<evidence type="ECO:0000313" key="1">
    <source>
        <dbReference type="EMBL" id="AQL00203.1"/>
    </source>
</evidence>
<accession>A0A1D6GAT8</accession>
<dbReference type="EMBL" id="CM000784">
    <property type="protein sequence ID" value="AQL00203.1"/>
    <property type="molecule type" value="Genomic_DNA"/>
</dbReference>
<protein>
    <submittedName>
        <fullName evidence="1">Putative serine peptidase S28 family protein</fullName>
    </submittedName>
</protein>
<sequence length="95" mass="10579">MASTPLLLLSPQPLCSPARWPITHSKAQLAGWWPCPGYLAIGGKRSDDGDHGRRVGEALEERKHFSLAIYRSKDFECDTVGIIFMTIVYSYNGII</sequence>
<organism evidence="1">
    <name type="scientific">Zea mays</name>
    <name type="common">Maize</name>
    <dbReference type="NCBI Taxonomy" id="4577"/>
    <lineage>
        <taxon>Eukaryota</taxon>
        <taxon>Viridiplantae</taxon>
        <taxon>Streptophyta</taxon>
        <taxon>Embryophyta</taxon>
        <taxon>Tracheophyta</taxon>
        <taxon>Spermatophyta</taxon>
        <taxon>Magnoliopsida</taxon>
        <taxon>Liliopsida</taxon>
        <taxon>Poales</taxon>
        <taxon>Poaceae</taxon>
        <taxon>PACMAD clade</taxon>
        <taxon>Panicoideae</taxon>
        <taxon>Andropogonodae</taxon>
        <taxon>Andropogoneae</taxon>
        <taxon>Tripsacinae</taxon>
        <taxon>Zea</taxon>
    </lineage>
</organism>
<proteinExistence type="predicted"/>
<dbReference type="AlphaFoldDB" id="A0A1D6GAT8"/>
<gene>
    <name evidence="1" type="ORF">ZEAMMB73_Zm00001d012667</name>
</gene>
<reference evidence="1" key="1">
    <citation type="submission" date="2015-12" db="EMBL/GenBank/DDBJ databases">
        <title>Update maize B73 reference genome by single molecule sequencing technologies.</title>
        <authorList>
            <consortium name="Maize Genome Sequencing Project"/>
            <person name="Ware D."/>
        </authorList>
    </citation>
    <scope>NUCLEOTIDE SEQUENCE</scope>
    <source>
        <tissue evidence="1">Seedling</tissue>
    </source>
</reference>
<name>A0A1D6GAT8_MAIZE</name>